<comment type="caution">
    <text evidence="1">The sequence shown here is derived from an EMBL/GenBank/DDBJ whole genome shotgun (WGS) entry which is preliminary data.</text>
</comment>
<sequence>MDSIAQLTEKIIPGDNDSISRRYIADGRMLRGMLLVAQKPPNFIEAAADYRAVRSLADGASIPELQEAGLLARVKLAEIAPHLSVQQVRDAEKDLTALVKDRSATNNMGIRKATAQAMVQLADFALNEQPPVPTKAIAHLIGLERYANEQMTEEMRYYWAISLTKRAKILHTYFPDDRLTAIDLYNRAEQWLPMSKDSTARDRLVAQAAMDYAETLMALAPPRRAEALNVLNRAQTMFRRLHNPNLDPLFAQLNALRTRIEATPNPS</sequence>
<name>A0A255XIU8_9PROT</name>
<protein>
    <submittedName>
        <fullName evidence="1">Uncharacterized protein</fullName>
    </submittedName>
</protein>
<proteinExistence type="predicted"/>
<accession>A0A255XIU8</accession>
<dbReference type="EMBL" id="NOXS01000035">
    <property type="protein sequence ID" value="OYQ16903.1"/>
    <property type="molecule type" value="Genomic_DNA"/>
</dbReference>
<evidence type="ECO:0000313" key="1">
    <source>
        <dbReference type="EMBL" id="OYQ16903.1"/>
    </source>
</evidence>
<dbReference type="AlphaFoldDB" id="A0A255XIU8"/>
<dbReference type="Proteomes" id="UP000216361">
    <property type="component" value="Unassembled WGS sequence"/>
</dbReference>
<reference evidence="1 2" key="1">
    <citation type="submission" date="2017-07" db="EMBL/GenBank/DDBJ databases">
        <title>Elstera cyanobacteriorum sp. nov., a novel bacterium isolated from cyanobacterial aggregates in a eutrophic lake.</title>
        <authorList>
            <person name="Cai H."/>
        </authorList>
    </citation>
    <scope>NUCLEOTIDE SEQUENCE [LARGE SCALE GENOMIC DNA]</scope>
    <source>
        <strain evidence="1 2">TH019</strain>
    </source>
</reference>
<organism evidence="1 2">
    <name type="scientific">Elstera cyanobacteriorum</name>
    <dbReference type="NCBI Taxonomy" id="2022747"/>
    <lineage>
        <taxon>Bacteria</taxon>
        <taxon>Pseudomonadati</taxon>
        <taxon>Pseudomonadota</taxon>
        <taxon>Alphaproteobacteria</taxon>
        <taxon>Rhodospirillales</taxon>
        <taxon>Rhodospirillaceae</taxon>
        <taxon>Elstera</taxon>
    </lineage>
</organism>
<gene>
    <name evidence="1" type="ORF">CHR90_18215</name>
</gene>
<evidence type="ECO:0000313" key="2">
    <source>
        <dbReference type="Proteomes" id="UP000216361"/>
    </source>
</evidence>
<keyword evidence="2" id="KW-1185">Reference proteome</keyword>